<proteinExistence type="predicted"/>
<name>A0A9W8YQ59_9PEZI</name>
<dbReference type="CDD" id="cd12108">
    <property type="entry name" value="Hr-like"/>
    <property type="match status" value="1"/>
</dbReference>
<gene>
    <name evidence="3" type="ORF">N0V93_006684</name>
</gene>
<dbReference type="Pfam" id="PF01814">
    <property type="entry name" value="Hemerythrin"/>
    <property type="match status" value="1"/>
</dbReference>
<evidence type="ECO:0000256" key="1">
    <source>
        <dbReference type="SAM" id="MobiDB-lite"/>
    </source>
</evidence>
<dbReference type="InterPro" id="IPR053206">
    <property type="entry name" value="Dimeric_xanthone_biosynth"/>
</dbReference>
<dbReference type="EMBL" id="JAPEVB010000004">
    <property type="protein sequence ID" value="KAJ4389221.1"/>
    <property type="molecule type" value="Genomic_DNA"/>
</dbReference>
<dbReference type="Proteomes" id="UP001140453">
    <property type="component" value="Unassembled WGS sequence"/>
</dbReference>
<evidence type="ECO:0000313" key="3">
    <source>
        <dbReference type="EMBL" id="KAJ4389221.1"/>
    </source>
</evidence>
<evidence type="ECO:0000259" key="2">
    <source>
        <dbReference type="Pfam" id="PF01814"/>
    </source>
</evidence>
<feature type="region of interest" description="Disordered" evidence="1">
    <location>
        <begin position="1"/>
        <end position="29"/>
    </location>
</feature>
<dbReference type="OrthoDB" id="58416at2759"/>
<comment type="caution">
    <text evidence="3">The sequence shown here is derived from an EMBL/GenBank/DDBJ whole genome shotgun (WGS) entry which is preliminary data.</text>
</comment>
<evidence type="ECO:0000313" key="4">
    <source>
        <dbReference type="Proteomes" id="UP001140453"/>
    </source>
</evidence>
<dbReference type="AlphaFoldDB" id="A0A9W8YQ59"/>
<keyword evidence="4" id="KW-1185">Reference proteome</keyword>
<dbReference type="PANTHER" id="PTHR38048">
    <property type="entry name" value="EXPRESSED PROTEIN"/>
    <property type="match status" value="1"/>
</dbReference>
<protein>
    <recommendedName>
        <fullName evidence="2">Hemerythrin-like domain-containing protein</fullName>
    </recommendedName>
</protein>
<organism evidence="3 4">
    <name type="scientific">Gnomoniopsis smithogilvyi</name>
    <dbReference type="NCBI Taxonomy" id="1191159"/>
    <lineage>
        <taxon>Eukaryota</taxon>
        <taxon>Fungi</taxon>
        <taxon>Dikarya</taxon>
        <taxon>Ascomycota</taxon>
        <taxon>Pezizomycotina</taxon>
        <taxon>Sordariomycetes</taxon>
        <taxon>Sordariomycetidae</taxon>
        <taxon>Diaporthales</taxon>
        <taxon>Gnomoniaceae</taxon>
        <taxon>Gnomoniopsis</taxon>
    </lineage>
</organism>
<dbReference type="InterPro" id="IPR012312">
    <property type="entry name" value="Hemerythrin-like"/>
</dbReference>
<feature type="domain" description="Hemerythrin-like" evidence="2">
    <location>
        <begin position="36"/>
        <end position="155"/>
    </location>
</feature>
<dbReference type="PANTHER" id="PTHR38048:SF2">
    <property type="entry name" value="HEMERYTHRIN-LIKE DOMAIN-CONTAINING PROTEIN"/>
    <property type="match status" value="1"/>
</dbReference>
<sequence>MSNHHSRKADGPLSLIPTPRTQTGKDDPFTEDASQMALVHNMFIRAFNSMYMQAAKVRPEDIVDFLHYCSAWHTALKGHHDAEEEVYFPGLEKALGVKGIMDEEIHEHAAFTQGLCNLKDYIDNCLAAPASYSGTQLISILDSFGGTLATHLANEPPKLASLGQYGDYDPKPLAEQTANHSMKYMHMTDVLPILWYNLDKDFEGGRWADFPNMPGFMKWFMINVMGSWQARWWRFGSSGADGIQRELFCLTDHYSQK</sequence>
<dbReference type="Gene3D" id="1.20.120.520">
    <property type="entry name" value="nmb1532 protein domain like"/>
    <property type="match status" value="1"/>
</dbReference>
<accession>A0A9W8YQ59</accession>
<reference evidence="3" key="1">
    <citation type="submission" date="2022-10" db="EMBL/GenBank/DDBJ databases">
        <title>Tapping the CABI collections for fungal endophytes: first genome assemblies for Collariella, Neodidymelliopsis, Ascochyta clinopodiicola, Didymella pomorum, Didymosphaeria variabile, Neocosmospora piperis and Neocucurbitaria cava.</title>
        <authorList>
            <person name="Hill R."/>
        </authorList>
    </citation>
    <scope>NUCLEOTIDE SEQUENCE</scope>
    <source>
        <strain evidence="3">IMI 355082</strain>
    </source>
</reference>